<reference evidence="1" key="1">
    <citation type="journal article" date="2015" name="Nature">
        <title>Complex archaea that bridge the gap between prokaryotes and eukaryotes.</title>
        <authorList>
            <person name="Spang A."/>
            <person name="Saw J.H."/>
            <person name="Jorgensen S.L."/>
            <person name="Zaremba-Niedzwiedzka K."/>
            <person name="Martijn J."/>
            <person name="Lind A.E."/>
            <person name="van Eijk R."/>
            <person name="Schleper C."/>
            <person name="Guy L."/>
            <person name="Ettema T.J."/>
        </authorList>
    </citation>
    <scope>NUCLEOTIDE SEQUENCE</scope>
</reference>
<accession>A0A0F9P476</accession>
<sequence length="111" mass="12910">MNHIINRQASYNPVTGICSYNPWYLAKGLWGGKLVSEEMLEGIGVPSYLGVAYERLEMAAVVMYPKPLHLVARLIRNYYWGFLRIFYWVGFIDTGVGEAFRWADFFRIKVH</sequence>
<proteinExistence type="predicted"/>
<dbReference type="AlphaFoldDB" id="A0A0F9P476"/>
<organism evidence="1">
    <name type="scientific">marine sediment metagenome</name>
    <dbReference type="NCBI Taxonomy" id="412755"/>
    <lineage>
        <taxon>unclassified sequences</taxon>
        <taxon>metagenomes</taxon>
        <taxon>ecological metagenomes</taxon>
    </lineage>
</organism>
<gene>
    <name evidence="1" type="ORF">LCGC14_0890610</name>
</gene>
<evidence type="ECO:0000313" key="1">
    <source>
        <dbReference type="EMBL" id="KKN24859.1"/>
    </source>
</evidence>
<comment type="caution">
    <text evidence="1">The sequence shown here is derived from an EMBL/GenBank/DDBJ whole genome shotgun (WGS) entry which is preliminary data.</text>
</comment>
<protein>
    <submittedName>
        <fullName evidence="1">Uncharacterized protein</fullName>
    </submittedName>
</protein>
<name>A0A0F9P476_9ZZZZ</name>
<dbReference type="EMBL" id="LAZR01002850">
    <property type="protein sequence ID" value="KKN24859.1"/>
    <property type="molecule type" value="Genomic_DNA"/>
</dbReference>